<protein>
    <submittedName>
        <fullName evidence="2">Uncharacterized protein</fullName>
    </submittedName>
</protein>
<keyword evidence="1" id="KW-1133">Transmembrane helix</keyword>
<dbReference type="AlphaFoldDB" id="A0A6A4GFK6"/>
<proteinExistence type="predicted"/>
<accession>A0A6A4GFK6</accession>
<keyword evidence="1" id="KW-0472">Membrane</keyword>
<reference evidence="2" key="1">
    <citation type="journal article" date="2019" name="Environ. Microbiol.">
        <title>Fungal ecological strategies reflected in gene transcription - a case study of two litter decomposers.</title>
        <authorList>
            <person name="Barbi F."/>
            <person name="Kohler A."/>
            <person name="Barry K."/>
            <person name="Baskaran P."/>
            <person name="Daum C."/>
            <person name="Fauchery L."/>
            <person name="Ihrmark K."/>
            <person name="Kuo A."/>
            <person name="LaButti K."/>
            <person name="Lipzen A."/>
            <person name="Morin E."/>
            <person name="Grigoriev I.V."/>
            <person name="Henrissat B."/>
            <person name="Lindahl B."/>
            <person name="Martin F."/>
        </authorList>
    </citation>
    <scope>NUCLEOTIDE SEQUENCE</scope>
    <source>
        <strain evidence="2">JB14</strain>
    </source>
</reference>
<dbReference type="EMBL" id="ML770216">
    <property type="protein sequence ID" value="KAE9384125.1"/>
    <property type="molecule type" value="Genomic_DNA"/>
</dbReference>
<sequence>MMLDISHTMKALWMVRIILSSPRSNTGRKRWNIQFRLKSASSSNRGLSCQITLLQATWKVARNKAWLRFLTSYVKNGSGMARLLFFVLFGRGFSVIFLIFHRAFNTISEDSGRARSSFGLPRFSDGIYCERCIPWTVFNAVSAFYVGAKFVEAARVALIQCWDGSIDPGIIEDDNGSITFKLIVGIRRDVVGNEYRISLRNTSEDDQGQYPRVYRTFEKNAQELSYRYSTNFAAERREVNRADLDGDLILQKQHRGK</sequence>
<dbReference type="Proteomes" id="UP000799118">
    <property type="component" value="Unassembled WGS sequence"/>
</dbReference>
<evidence type="ECO:0000313" key="2">
    <source>
        <dbReference type="EMBL" id="KAE9384125.1"/>
    </source>
</evidence>
<keyword evidence="3" id="KW-1185">Reference proteome</keyword>
<gene>
    <name evidence="2" type="ORF">BT96DRAFT_982370</name>
</gene>
<name>A0A6A4GFK6_9AGAR</name>
<evidence type="ECO:0000313" key="3">
    <source>
        <dbReference type="Proteomes" id="UP000799118"/>
    </source>
</evidence>
<feature type="transmembrane region" description="Helical" evidence="1">
    <location>
        <begin position="83"/>
        <end position="104"/>
    </location>
</feature>
<keyword evidence="1" id="KW-0812">Transmembrane</keyword>
<organism evidence="2 3">
    <name type="scientific">Gymnopus androsaceus JB14</name>
    <dbReference type="NCBI Taxonomy" id="1447944"/>
    <lineage>
        <taxon>Eukaryota</taxon>
        <taxon>Fungi</taxon>
        <taxon>Dikarya</taxon>
        <taxon>Basidiomycota</taxon>
        <taxon>Agaricomycotina</taxon>
        <taxon>Agaricomycetes</taxon>
        <taxon>Agaricomycetidae</taxon>
        <taxon>Agaricales</taxon>
        <taxon>Marasmiineae</taxon>
        <taxon>Omphalotaceae</taxon>
        <taxon>Gymnopus</taxon>
    </lineage>
</organism>
<evidence type="ECO:0000256" key="1">
    <source>
        <dbReference type="SAM" id="Phobius"/>
    </source>
</evidence>